<dbReference type="PANTHER" id="PTHR47235:SF1">
    <property type="entry name" value="BLR6548 PROTEIN"/>
    <property type="match status" value="1"/>
</dbReference>
<dbReference type="PROSITE" id="PS51318">
    <property type="entry name" value="TAT"/>
    <property type="match status" value="1"/>
</dbReference>
<dbReference type="PANTHER" id="PTHR47235">
    <property type="entry name" value="BLR6548 PROTEIN"/>
    <property type="match status" value="1"/>
</dbReference>
<dbReference type="RefSeq" id="WP_197968744.1">
    <property type="nucleotide sequence ID" value="NZ_JACEGD010000038.1"/>
</dbReference>
<dbReference type="EMBL" id="JACEGD010000038">
    <property type="protein sequence ID" value="MBH5390804.1"/>
    <property type="molecule type" value="Genomic_DNA"/>
</dbReference>
<reference evidence="5 6" key="1">
    <citation type="submission" date="2020-07" db="EMBL/GenBank/DDBJ databases">
        <title>Bradyrhizobium diversity isolated from nodules of indigenous legumes of Western Australia.</title>
        <authorList>
            <person name="Klepa M.S."/>
        </authorList>
    </citation>
    <scope>NUCLEOTIDE SEQUENCE [LARGE SCALE GENOMIC DNA]</scope>
    <source>
        <strain evidence="5 6">CNPSo 4019</strain>
    </source>
</reference>
<dbReference type="Pfam" id="PF13458">
    <property type="entry name" value="Peripla_BP_6"/>
    <property type="match status" value="1"/>
</dbReference>
<protein>
    <submittedName>
        <fullName evidence="5">ABC transporter substrate-binding protein</fullName>
    </submittedName>
</protein>
<feature type="domain" description="Leucine-binding protein" evidence="4">
    <location>
        <begin position="39"/>
        <end position="392"/>
    </location>
</feature>
<evidence type="ECO:0000256" key="1">
    <source>
        <dbReference type="ARBA" id="ARBA00010062"/>
    </source>
</evidence>
<keyword evidence="2 3" id="KW-0732">Signal</keyword>
<proteinExistence type="inferred from homology"/>
<gene>
    <name evidence="5" type="ORF">H1B27_31705</name>
</gene>
<evidence type="ECO:0000259" key="4">
    <source>
        <dbReference type="Pfam" id="PF13458"/>
    </source>
</evidence>
<feature type="chain" id="PRO_5046857055" evidence="3">
    <location>
        <begin position="20"/>
        <end position="405"/>
    </location>
</feature>
<evidence type="ECO:0000313" key="6">
    <source>
        <dbReference type="Proteomes" id="UP001194539"/>
    </source>
</evidence>
<dbReference type="InterPro" id="IPR028081">
    <property type="entry name" value="Leu-bd"/>
</dbReference>
<dbReference type="CDD" id="cd06343">
    <property type="entry name" value="PBP1_ABC_ligand_binding-like"/>
    <property type="match status" value="1"/>
</dbReference>
<feature type="signal peptide" evidence="3">
    <location>
        <begin position="1"/>
        <end position="19"/>
    </location>
</feature>
<comment type="similarity">
    <text evidence="1">Belongs to the leucine-binding protein family.</text>
</comment>
<evidence type="ECO:0000313" key="5">
    <source>
        <dbReference type="EMBL" id="MBH5390804.1"/>
    </source>
</evidence>
<accession>A0ABS0PCE0</accession>
<organism evidence="5 6">
    <name type="scientific">Bradyrhizobium diversitatis</name>
    <dbReference type="NCBI Taxonomy" id="2755406"/>
    <lineage>
        <taxon>Bacteria</taxon>
        <taxon>Pseudomonadati</taxon>
        <taxon>Pseudomonadota</taxon>
        <taxon>Alphaproteobacteria</taxon>
        <taxon>Hyphomicrobiales</taxon>
        <taxon>Nitrobacteraceae</taxon>
        <taxon>Bradyrhizobium</taxon>
    </lineage>
</organism>
<dbReference type="SUPFAM" id="SSF53822">
    <property type="entry name" value="Periplasmic binding protein-like I"/>
    <property type="match status" value="1"/>
</dbReference>
<evidence type="ECO:0000256" key="2">
    <source>
        <dbReference type="ARBA" id="ARBA00022729"/>
    </source>
</evidence>
<dbReference type="InterPro" id="IPR028082">
    <property type="entry name" value="Peripla_BP_I"/>
</dbReference>
<dbReference type="Gene3D" id="3.40.50.2300">
    <property type="match status" value="2"/>
</dbReference>
<keyword evidence="6" id="KW-1185">Reference proteome</keyword>
<comment type="caution">
    <text evidence="5">The sequence shown here is derived from an EMBL/GenBank/DDBJ whole genome shotgun (WGS) entry which is preliminary data.</text>
</comment>
<name>A0ABS0PCE0_9BRAD</name>
<sequence>MTFQFTRRRALALTGSAIAAPFLWRQARAAYDEGVTDTEIKLGTTAAYSGPVSAIASYGEAQVAYFKMINDRGGINGRKINLISLDNAFSPPKTIEQTRRLVESDGVFAIAGALGTPTNAAVQKYLNSKKVPNLFLTSGSERFNDPANFPWIVPLYPSYVAQGMIYGRFLLENKPNAKIGVLFENDDLGRDYLRGLKQGLGSKAQTMIVAEKSHEVTDPTIDSAVISIQAAGADTFIQFTNQRYAAQGIRKVAVSNWKPLQIIASNAASIAQTLVPVGLENCKGIYSARWEKAPSDAAFANDAGVEDFKKFVGEYMPKYNLEDLNAVPGYNCACAIAEVLKRCGDELTRENLLKQATSLKDLSLPLLLNGIKLSNSSTDYAAFHAMELIQFDGEKFVGQGDVIQI</sequence>
<dbReference type="Proteomes" id="UP001194539">
    <property type="component" value="Unassembled WGS sequence"/>
</dbReference>
<dbReference type="InterPro" id="IPR006311">
    <property type="entry name" value="TAT_signal"/>
</dbReference>
<evidence type="ECO:0000256" key="3">
    <source>
        <dbReference type="SAM" id="SignalP"/>
    </source>
</evidence>